<evidence type="ECO:0000256" key="3">
    <source>
        <dbReference type="ARBA" id="ARBA00022692"/>
    </source>
</evidence>
<comment type="similarity">
    <text evidence="2">Belongs to the peptidase S54 family.</text>
</comment>
<evidence type="ECO:0000313" key="10">
    <source>
        <dbReference type="Proteomes" id="UP000886689"/>
    </source>
</evidence>
<dbReference type="InterPro" id="IPR011990">
    <property type="entry name" value="TPR-like_helical_dom_sf"/>
</dbReference>
<dbReference type="InterPro" id="IPR035952">
    <property type="entry name" value="Rhomboid-like_sf"/>
</dbReference>
<dbReference type="Gene3D" id="1.25.40.10">
    <property type="entry name" value="Tetratricopeptide repeat domain"/>
    <property type="match status" value="1"/>
</dbReference>
<comment type="subcellular location">
    <subcellularLocation>
        <location evidence="1">Membrane</location>
        <topology evidence="1">Multi-pass membrane protein</topology>
    </subcellularLocation>
</comment>
<evidence type="ECO:0000256" key="5">
    <source>
        <dbReference type="ARBA" id="ARBA00022989"/>
    </source>
</evidence>
<feature type="transmembrane region" description="Helical" evidence="7">
    <location>
        <begin position="186"/>
        <end position="204"/>
    </location>
</feature>
<evidence type="ECO:0000256" key="4">
    <source>
        <dbReference type="ARBA" id="ARBA00022801"/>
    </source>
</evidence>
<sequence>MIIVPISRKPDWRNPPLVTLLLILVNCLIYFGLQSGDSKREAKALDYYASSSLGTVELPRYVDYLKAQGKANDVAQAQKALDRRMWLSVLMQMEHDKAFMKRLRSGQIVTPDEAVYVNWQRQRERFDTLAGSGMVDRFGFVPAEPTLAGLIGHMFLHGSFDHLLGNMAFLFIVGYMVEEALGKRRFLAFYLLTGIGAAGLDLLVNAGRTVPGIGASGAISGVMAMFVVLYGMRRIRFFYWVLIYFDFFWAPAITVLPFWIANELYQFFFNHGSNVNYMAHLGGFLAGAALITLHRAYSKVKIEAPEQEAVTDPLPAELARIDKLIADLRIDDAKRALRVVCEAHRDDPALLSRYYRLARTDPASEDFHQAAALVFALPDKRGANAELLHEVFTEYLKLAKPTVRFSSSQLATLIRKLARAGHVDDADRLTKVLARRAPDHKHLPDLLLLVAECFHRDGNETRQRELLAQLQADFPETATAQNAARRYR</sequence>
<evidence type="ECO:0000256" key="7">
    <source>
        <dbReference type="SAM" id="Phobius"/>
    </source>
</evidence>
<evidence type="ECO:0000259" key="8">
    <source>
        <dbReference type="Pfam" id="PF01694"/>
    </source>
</evidence>
<dbReference type="AlphaFoldDB" id="A0A9D7K0C1"/>
<dbReference type="Proteomes" id="UP000886689">
    <property type="component" value="Unassembled WGS sequence"/>
</dbReference>
<keyword evidence="4" id="KW-0378">Hydrolase</keyword>
<feature type="transmembrane region" description="Helical" evidence="7">
    <location>
        <begin position="210"/>
        <end position="230"/>
    </location>
</feature>
<keyword evidence="5 7" id="KW-1133">Transmembrane helix</keyword>
<dbReference type="SUPFAM" id="SSF144091">
    <property type="entry name" value="Rhomboid-like"/>
    <property type="match status" value="1"/>
</dbReference>
<name>A0A9D7K0C1_9PROT</name>
<evidence type="ECO:0000313" key="9">
    <source>
        <dbReference type="EMBL" id="MBK8524089.1"/>
    </source>
</evidence>
<proteinExistence type="inferred from homology"/>
<dbReference type="EMBL" id="JADJUC010000006">
    <property type="protein sequence ID" value="MBK8524089.1"/>
    <property type="molecule type" value="Genomic_DNA"/>
</dbReference>
<feature type="transmembrane region" description="Helical" evidence="7">
    <location>
        <begin position="237"/>
        <end position="260"/>
    </location>
</feature>
<protein>
    <submittedName>
        <fullName evidence="9">Rhomboid family intramembrane serine protease</fullName>
    </submittedName>
</protein>
<evidence type="ECO:0000256" key="1">
    <source>
        <dbReference type="ARBA" id="ARBA00004141"/>
    </source>
</evidence>
<evidence type="ECO:0000256" key="6">
    <source>
        <dbReference type="ARBA" id="ARBA00023136"/>
    </source>
</evidence>
<dbReference type="PANTHER" id="PTHR43731:SF14">
    <property type="entry name" value="PRESENILIN-ASSOCIATED RHOMBOID-LIKE PROTEIN, MITOCHONDRIAL"/>
    <property type="match status" value="1"/>
</dbReference>
<feature type="transmembrane region" description="Helical" evidence="7">
    <location>
        <begin position="275"/>
        <end position="293"/>
    </location>
</feature>
<comment type="caution">
    <text evidence="9">The sequence shown here is derived from an EMBL/GenBank/DDBJ whole genome shotgun (WGS) entry which is preliminary data.</text>
</comment>
<feature type="domain" description="Peptidase S54 rhomboid" evidence="8">
    <location>
        <begin position="148"/>
        <end position="293"/>
    </location>
</feature>
<dbReference type="Pfam" id="PF01694">
    <property type="entry name" value="Rhomboid"/>
    <property type="match status" value="1"/>
</dbReference>
<dbReference type="GO" id="GO:0004252">
    <property type="term" value="F:serine-type endopeptidase activity"/>
    <property type="evidence" value="ECO:0007669"/>
    <property type="project" value="InterPro"/>
</dbReference>
<accession>A0A9D7K0C1</accession>
<keyword evidence="3 7" id="KW-0812">Transmembrane</keyword>
<keyword evidence="9" id="KW-0645">Protease</keyword>
<reference evidence="9" key="1">
    <citation type="submission" date="2020-10" db="EMBL/GenBank/DDBJ databases">
        <title>Connecting structure to function with the recovery of over 1000 high-quality activated sludge metagenome-assembled genomes encoding full-length rRNA genes using long-read sequencing.</title>
        <authorList>
            <person name="Singleton C.M."/>
            <person name="Petriglieri F."/>
            <person name="Kristensen J.M."/>
            <person name="Kirkegaard R.H."/>
            <person name="Michaelsen T.Y."/>
            <person name="Andersen M.H."/>
            <person name="Karst S.M."/>
            <person name="Dueholm M.S."/>
            <person name="Nielsen P.H."/>
            <person name="Albertsen M."/>
        </authorList>
    </citation>
    <scope>NUCLEOTIDE SEQUENCE</scope>
    <source>
        <strain evidence="9">Hirt_18-Q3-R61-65_BATAC.395</strain>
    </source>
</reference>
<dbReference type="InterPro" id="IPR022764">
    <property type="entry name" value="Peptidase_S54_rhomboid_dom"/>
</dbReference>
<dbReference type="Gene3D" id="1.20.1540.10">
    <property type="entry name" value="Rhomboid-like"/>
    <property type="match status" value="1"/>
</dbReference>
<dbReference type="PANTHER" id="PTHR43731">
    <property type="entry name" value="RHOMBOID PROTEASE"/>
    <property type="match status" value="1"/>
</dbReference>
<evidence type="ECO:0000256" key="2">
    <source>
        <dbReference type="ARBA" id="ARBA00009045"/>
    </source>
</evidence>
<feature type="transmembrane region" description="Helical" evidence="7">
    <location>
        <begin position="15"/>
        <end position="33"/>
    </location>
</feature>
<dbReference type="GO" id="GO:0006508">
    <property type="term" value="P:proteolysis"/>
    <property type="evidence" value="ECO:0007669"/>
    <property type="project" value="UniProtKB-KW"/>
</dbReference>
<keyword evidence="6 7" id="KW-0472">Membrane</keyword>
<dbReference type="GO" id="GO:0016020">
    <property type="term" value="C:membrane"/>
    <property type="evidence" value="ECO:0007669"/>
    <property type="project" value="UniProtKB-SubCell"/>
</dbReference>
<organism evidence="9 10">
    <name type="scientific">Candidatus Proximibacter danicus</name>
    <dbReference type="NCBI Taxonomy" id="2954365"/>
    <lineage>
        <taxon>Bacteria</taxon>
        <taxon>Pseudomonadati</taxon>
        <taxon>Pseudomonadota</taxon>
        <taxon>Betaproteobacteria</taxon>
        <taxon>Candidatus Proximibacter</taxon>
    </lineage>
</organism>
<gene>
    <name evidence="9" type="ORF">IPL58_08120</name>
</gene>
<dbReference type="InterPro" id="IPR050925">
    <property type="entry name" value="Rhomboid_protease_S54"/>
</dbReference>